<evidence type="ECO:0000313" key="2">
    <source>
        <dbReference type="EMBL" id="KAE8715940.1"/>
    </source>
</evidence>
<gene>
    <name evidence="2" type="ORF">F3Y22_tig00110156pilonHSYRG00008</name>
</gene>
<keyword evidence="3" id="KW-1185">Reference proteome</keyword>
<dbReference type="EMBL" id="VEPZ02000855">
    <property type="protein sequence ID" value="KAE8715940.1"/>
    <property type="molecule type" value="Genomic_DNA"/>
</dbReference>
<proteinExistence type="predicted"/>
<evidence type="ECO:0000256" key="1">
    <source>
        <dbReference type="SAM" id="MobiDB-lite"/>
    </source>
</evidence>
<organism evidence="2 3">
    <name type="scientific">Hibiscus syriacus</name>
    <name type="common">Rose of Sharon</name>
    <dbReference type="NCBI Taxonomy" id="106335"/>
    <lineage>
        <taxon>Eukaryota</taxon>
        <taxon>Viridiplantae</taxon>
        <taxon>Streptophyta</taxon>
        <taxon>Embryophyta</taxon>
        <taxon>Tracheophyta</taxon>
        <taxon>Spermatophyta</taxon>
        <taxon>Magnoliopsida</taxon>
        <taxon>eudicotyledons</taxon>
        <taxon>Gunneridae</taxon>
        <taxon>Pentapetalae</taxon>
        <taxon>rosids</taxon>
        <taxon>malvids</taxon>
        <taxon>Malvales</taxon>
        <taxon>Malvaceae</taxon>
        <taxon>Malvoideae</taxon>
        <taxon>Hibiscus</taxon>
    </lineage>
</organism>
<accession>A0A6A3BFM8</accession>
<sequence>MGTMTEDQTSSSKNGSNSNQIWTMYNLYQAGLSSQSQEKSIKGKPSSKKDKKQDGAAAGAAPLAAADPDWDANQNDFGVESLPPMLH</sequence>
<name>A0A6A3BFM8_HIBSY</name>
<feature type="compositionally biased region" description="Low complexity" evidence="1">
    <location>
        <begin position="55"/>
        <end position="67"/>
    </location>
</feature>
<comment type="caution">
    <text evidence="2">The sequence shown here is derived from an EMBL/GenBank/DDBJ whole genome shotgun (WGS) entry which is preliminary data.</text>
</comment>
<dbReference type="AlphaFoldDB" id="A0A6A3BFM8"/>
<evidence type="ECO:0000313" key="3">
    <source>
        <dbReference type="Proteomes" id="UP000436088"/>
    </source>
</evidence>
<dbReference type="Proteomes" id="UP000436088">
    <property type="component" value="Unassembled WGS sequence"/>
</dbReference>
<protein>
    <submittedName>
        <fullName evidence="2">Uncharacterized protein</fullName>
    </submittedName>
</protein>
<feature type="region of interest" description="Disordered" evidence="1">
    <location>
        <begin position="33"/>
        <end position="87"/>
    </location>
</feature>
<reference evidence="2" key="1">
    <citation type="submission" date="2019-09" db="EMBL/GenBank/DDBJ databases">
        <title>Draft genome information of white flower Hibiscus syriacus.</title>
        <authorList>
            <person name="Kim Y.-M."/>
        </authorList>
    </citation>
    <scope>NUCLEOTIDE SEQUENCE [LARGE SCALE GENOMIC DNA]</scope>
    <source>
        <strain evidence="2">YM2019G1</strain>
    </source>
</reference>